<protein>
    <submittedName>
        <fullName evidence="1">SFRICE_026583</fullName>
    </submittedName>
</protein>
<reference evidence="1" key="1">
    <citation type="submission" date="2016-07" db="EMBL/GenBank/DDBJ databases">
        <authorList>
            <person name="Bretaudeau A."/>
        </authorList>
    </citation>
    <scope>NUCLEOTIDE SEQUENCE</scope>
    <source>
        <strain evidence="1">Rice</strain>
        <tissue evidence="1">Whole body</tissue>
    </source>
</reference>
<accession>A0A2H1WZ19</accession>
<gene>
    <name evidence="1" type="ORF">SFRICE_026583</name>
</gene>
<evidence type="ECO:0000313" key="1">
    <source>
        <dbReference type="EMBL" id="SOQ58247.1"/>
    </source>
</evidence>
<organism evidence="1">
    <name type="scientific">Spodoptera frugiperda</name>
    <name type="common">Fall armyworm</name>
    <dbReference type="NCBI Taxonomy" id="7108"/>
    <lineage>
        <taxon>Eukaryota</taxon>
        <taxon>Metazoa</taxon>
        <taxon>Ecdysozoa</taxon>
        <taxon>Arthropoda</taxon>
        <taxon>Hexapoda</taxon>
        <taxon>Insecta</taxon>
        <taxon>Pterygota</taxon>
        <taxon>Neoptera</taxon>
        <taxon>Endopterygota</taxon>
        <taxon>Lepidoptera</taxon>
        <taxon>Glossata</taxon>
        <taxon>Ditrysia</taxon>
        <taxon>Noctuoidea</taxon>
        <taxon>Noctuidae</taxon>
        <taxon>Amphipyrinae</taxon>
        <taxon>Spodoptera</taxon>
    </lineage>
</organism>
<name>A0A2H1WZ19_SPOFR</name>
<dbReference type="EMBL" id="ODYU01012120">
    <property type="protein sequence ID" value="SOQ58247.1"/>
    <property type="molecule type" value="Genomic_DNA"/>
</dbReference>
<dbReference type="AlphaFoldDB" id="A0A2H1WZ19"/>
<sequence length="94" mass="10809">MQKIKIKRILCNYKSQHFKGGKSFNDFSRQGQTRGSVRLLNKNHPVPTPASRAGTLKRCYNTIKKIKFKLIPNCAILMHIMTKAMNRTVKSTDM</sequence>
<proteinExistence type="predicted"/>